<comment type="caution">
    <text evidence="1">The sequence shown here is derived from an EMBL/GenBank/DDBJ whole genome shotgun (WGS) entry which is preliminary data.</text>
</comment>
<dbReference type="AlphaFoldDB" id="A0A841J563"/>
<protein>
    <recommendedName>
        <fullName evidence="3">YD repeat-containing protein</fullName>
    </recommendedName>
</protein>
<sequence>MRSSIKYLCLTFFFIVIYQILPKIAEAQTITPPPVYVPNVIPSSPQAAALMKFVDVPVSPYTGTADISVPIYTIHAKGLDIPISLGYHTGGIRLGEEASSVGLGWALNAGGVISRTINDKDDLGGMYFGSDVPQLQGDLSDNQPSKCGSPITQSYKYLFIFFGSYNVNFLTGPGNTTTGGDYYNPFSSLGPNQPYDLEPDTYSFNFLGMGGKFIIKRDKSIVLEKQDNIKIELLNTTPNIANMTFLITDDKGNRYYFSQTQSVVPNPSSGATPSSWFLTQIITQQNDKITFNYGGTGVTSVQGTRSQTYRPYLSSPSDQFIDNTAPGSTYSNIVLQNIDYTSGQVVFNSDYNRNDLSGADKLNSISIYSKTTAGLKLLKSHNLYYSYFTASGPQGGTTETNRLRLDSVQEVSGGQTIKPYKFVYNFDNNSSNPLAGKHSFSIDHWGYYNRAPNTVLIPTTSAYYNDQINAPGQVNYSGATRDPDILGTQYFSLQKITYPTGGSSVLNYEANTYNYQRSLSAGQEYLPQTVMHFDTTIHPGVTSSGTIDVSKIYPYVEPGVQGSNLDINITFRAANGSAGWPQQDLNTTTLRYTVDGDQTSISSATCQDDKCSIRSRFYQRAIGQVASRSPIPWSFYYDPSVIPQSDIGDAILRFSFNILKNTPATNPVIAAGGLRISSITDYSADGVVAKKRSWSYGLPNGDTNGLLMASPSYVRQELVLVDRGGLAGNAALPQLVLFSSSNTPITSTVSGNIVGYSKVSETIVDPANGNDNGKIVYSYSNVPDSIIAYNGYRFPGMNNVGHTLNGSLLQKITYSNKGGGTYFKVSETDNFFHTVNRKAYYSAKYQSSVLHNPISNCGSNTIPNAGMAVFFPSIISERILQDSIREITYDQLDTTRFAINSNKSFYDNPVHYQVTRSVTTDSKGNKIVDKVTYPQDYIVSGGLTNNTILDNLISRNMLATTIEKRDSIYYPGSSSGLVTGAMLTLFKQTGTTGTMLPDKMYKLDVINPVSNFQGMTISGNTINQDSRYRQLISFDGYDQFGNPTQYTQTDQLPVSIIFDYKRASAIAQVKNADSLSIAYTSFEADGTGHWTVASATRDNTTAITGTASYNLSNGAVSKTGLTAATTYVVSYWTKNGAPFAITGTVSGFPVQGATINGWTYYEHRVTGQTTITLSGTGNIDELRLYPVGALMTSYTYDPLVGVTSSNDSKNEISYYEYDNFQRLMNIKDKDGNIVKHMDYHYQGQ</sequence>
<dbReference type="Proteomes" id="UP000548326">
    <property type="component" value="Unassembled WGS sequence"/>
</dbReference>
<evidence type="ECO:0000313" key="2">
    <source>
        <dbReference type="Proteomes" id="UP000548326"/>
    </source>
</evidence>
<name>A0A841J563_9SPHI</name>
<evidence type="ECO:0008006" key="3">
    <source>
        <dbReference type="Google" id="ProtNLM"/>
    </source>
</evidence>
<organism evidence="1 2">
    <name type="scientific">Mucilaginibacter lappiensis</name>
    <dbReference type="NCBI Taxonomy" id="354630"/>
    <lineage>
        <taxon>Bacteria</taxon>
        <taxon>Pseudomonadati</taxon>
        <taxon>Bacteroidota</taxon>
        <taxon>Sphingobacteriia</taxon>
        <taxon>Sphingobacteriales</taxon>
        <taxon>Sphingobacteriaceae</taxon>
        <taxon>Mucilaginibacter</taxon>
    </lineage>
</organism>
<proteinExistence type="predicted"/>
<evidence type="ECO:0000313" key="1">
    <source>
        <dbReference type="EMBL" id="MBB6126349.1"/>
    </source>
</evidence>
<dbReference type="EMBL" id="JACHCA010000001">
    <property type="protein sequence ID" value="MBB6126349.1"/>
    <property type="molecule type" value="Genomic_DNA"/>
</dbReference>
<gene>
    <name evidence="1" type="ORF">HDF22_000450</name>
</gene>
<reference evidence="1 2" key="1">
    <citation type="submission" date="2020-08" db="EMBL/GenBank/DDBJ databases">
        <title>Genomic Encyclopedia of Type Strains, Phase IV (KMG-V): Genome sequencing to study the core and pangenomes of soil and plant-associated prokaryotes.</title>
        <authorList>
            <person name="Whitman W."/>
        </authorList>
    </citation>
    <scope>NUCLEOTIDE SEQUENCE [LARGE SCALE GENOMIC DNA]</scope>
    <source>
        <strain evidence="1 2">MP601</strain>
    </source>
</reference>
<accession>A0A841J563</accession>
<dbReference type="RefSeq" id="WP_183585352.1">
    <property type="nucleotide sequence ID" value="NZ_JACHCA010000001.1"/>
</dbReference>